<evidence type="ECO:0000313" key="13">
    <source>
        <dbReference type="EMBL" id="NOL51007.1"/>
    </source>
</evidence>
<dbReference type="InterPro" id="IPR050980">
    <property type="entry name" value="2C_sensor_his_kinase"/>
</dbReference>
<dbReference type="SUPFAM" id="SSF47384">
    <property type="entry name" value="Homodimeric domain of signal transducing histidine kinase"/>
    <property type="match status" value="1"/>
</dbReference>
<keyword evidence="14" id="KW-1185">Reference proteome</keyword>
<keyword evidence="6" id="KW-0808">Transferase</keyword>
<gene>
    <name evidence="13" type="ORF">HKX39_02280</name>
</gene>
<dbReference type="GO" id="GO:0005524">
    <property type="term" value="F:ATP binding"/>
    <property type="evidence" value="ECO:0007669"/>
    <property type="project" value="UniProtKB-KW"/>
</dbReference>
<dbReference type="GO" id="GO:0005886">
    <property type="term" value="C:plasma membrane"/>
    <property type="evidence" value="ECO:0007669"/>
    <property type="project" value="UniProtKB-SubCell"/>
</dbReference>
<dbReference type="Pfam" id="PF02518">
    <property type="entry name" value="HATPase_c"/>
    <property type="match status" value="1"/>
</dbReference>
<dbReference type="InterPro" id="IPR036890">
    <property type="entry name" value="HATPase_C_sf"/>
</dbReference>
<keyword evidence="9" id="KW-0067">ATP-binding</keyword>
<protein>
    <recommendedName>
        <fullName evidence="3">histidine kinase</fullName>
        <ecNumber evidence="3">2.7.13.3</ecNumber>
    </recommendedName>
</protein>
<dbReference type="SMART" id="SM00304">
    <property type="entry name" value="HAMP"/>
    <property type="match status" value="1"/>
</dbReference>
<name>A0A849P7R4_9BURK</name>
<evidence type="ECO:0000256" key="1">
    <source>
        <dbReference type="ARBA" id="ARBA00000085"/>
    </source>
</evidence>
<dbReference type="InterPro" id="IPR005467">
    <property type="entry name" value="His_kinase_dom"/>
</dbReference>
<dbReference type="Gene3D" id="1.10.287.130">
    <property type="match status" value="1"/>
</dbReference>
<comment type="subcellular location">
    <subcellularLocation>
        <location evidence="2">Cell membrane</location>
        <topology evidence="2">Multi-pass membrane protein</topology>
    </subcellularLocation>
</comment>
<dbReference type="InterPro" id="IPR003594">
    <property type="entry name" value="HATPase_dom"/>
</dbReference>
<dbReference type="InterPro" id="IPR004358">
    <property type="entry name" value="Sig_transdc_His_kin-like_C"/>
</dbReference>
<dbReference type="CDD" id="cd00075">
    <property type="entry name" value="HATPase"/>
    <property type="match status" value="1"/>
</dbReference>
<keyword evidence="10" id="KW-1133">Transmembrane helix</keyword>
<dbReference type="PROSITE" id="PS50885">
    <property type="entry name" value="HAMP"/>
    <property type="match status" value="1"/>
</dbReference>
<keyword evidence="8" id="KW-0418">Kinase</keyword>
<sequence>MMFGTIVLVQGAVLYAGNFLKERFLEEVVADHITTTIQIIRSAVNLLPPEHRAEFIAKASHGKWSLWTRQLPQNPRFSQKYRYSNIFPQDRAPGHSLPLPSSNRPPPPPLLHQIFPNLQERNIPRLPKEEFVRQVEASEKTDLLDSPLVRDDLQKLIVRVNQTLDDGTRIGLTQRNNTPLMYLSLLPEFNPFNNTVIKEWLIIPLDKIEPAEAGIFLIAWIALTSLLLMGAGYFAWRITTPLLRLSQSADKLAKGIHAKVVPAGPYETKVLGQRFNAMLNSLEQAKTVQQTLLAGLPHDLKGPLARMRLRLAMTDDEMLKQGMSNDVQEMQNIIEQFISYVRGSDPGRYNFQSLNLNQWIDERANAWGDASSDIVLTEKTSESLQISADTLALGRLLDNLISNALKHGKPPVEISLKKAGETALISVSDHGCGIPPERREEALRAFSRLDSARTKTGSVGLGLALVDTIVHAHQGTLELGESSSGGLKVDIYLPLITTNKA</sequence>
<dbReference type="SMART" id="SM00388">
    <property type="entry name" value="HisKA"/>
    <property type="match status" value="1"/>
</dbReference>
<dbReference type="Proteomes" id="UP000537862">
    <property type="component" value="Unassembled WGS sequence"/>
</dbReference>
<dbReference type="SMART" id="SM00387">
    <property type="entry name" value="HATPase_c"/>
    <property type="match status" value="1"/>
</dbReference>
<comment type="catalytic activity">
    <reaction evidence="1">
        <text>ATP + protein L-histidine = ADP + protein N-phospho-L-histidine.</text>
        <dbReference type="EC" id="2.7.13.3"/>
    </reaction>
</comment>
<feature type="domain" description="HAMP" evidence="12">
    <location>
        <begin position="236"/>
        <end position="287"/>
    </location>
</feature>
<accession>A0A849P7R4</accession>
<evidence type="ECO:0000256" key="10">
    <source>
        <dbReference type="SAM" id="Phobius"/>
    </source>
</evidence>
<comment type="caution">
    <text evidence="13">The sequence shown here is derived from an EMBL/GenBank/DDBJ whole genome shotgun (WGS) entry which is preliminary data.</text>
</comment>
<dbReference type="PROSITE" id="PS50109">
    <property type="entry name" value="HIS_KIN"/>
    <property type="match status" value="1"/>
</dbReference>
<feature type="transmembrane region" description="Helical" evidence="10">
    <location>
        <begin position="213"/>
        <end position="236"/>
    </location>
</feature>
<dbReference type="PANTHER" id="PTHR44936">
    <property type="entry name" value="SENSOR PROTEIN CREC"/>
    <property type="match status" value="1"/>
</dbReference>
<dbReference type="GO" id="GO:0000155">
    <property type="term" value="F:phosphorelay sensor kinase activity"/>
    <property type="evidence" value="ECO:0007669"/>
    <property type="project" value="InterPro"/>
</dbReference>
<dbReference type="Gene3D" id="3.30.565.10">
    <property type="entry name" value="Histidine kinase-like ATPase, C-terminal domain"/>
    <property type="match status" value="1"/>
</dbReference>
<dbReference type="EMBL" id="JABGBN010000001">
    <property type="protein sequence ID" value="NOL51007.1"/>
    <property type="molecule type" value="Genomic_DNA"/>
</dbReference>
<evidence type="ECO:0000256" key="2">
    <source>
        <dbReference type="ARBA" id="ARBA00004651"/>
    </source>
</evidence>
<feature type="domain" description="Histidine kinase" evidence="11">
    <location>
        <begin position="295"/>
        <end position="497"/>
    </location>
</feature>
<proteinExistence type="predicted"/>
<dbReference type="CDD" id="cd06225">
    <property type="entry name" value="HAMP"/>
    <property type="match status" value="1"/>
</dbReference>
<organism evidence="13 14">
    <name type="scientific">Pelistega suis</name>
    <dbReference type="NCBI Taxonomy" id="1631957"/>
    <lineage>
        <taxon>Bacteria</taxon>
        <taxon>Pseudomonadati</taxon>
        <taxon>Pseudomonadota</taxon>
        <taxon>Betaproteobacteria</taxon>
        <taxon>Burkholderiales</taxon>
        <taxon>Alcaligenaceae</taxon>
        <taxon>Pelistega</taxon>
    </lineage>
</organism>
<reference evidence="13 14" key="1">
    <citation type="submission" date="2020-05" db="EMBL/GenBank/DDBJ databases">
        <authorList>
            <person name="Niu N."/>
        </authorList>
    </citation>
    <scope>NUCLEOTIDE SEQUENCE [LARGE SCALE GENOMIC DNA]</scope>
    <source>
        <strain evidence="13 14">3340-03</strain>
    </source>
</reference>
<evidence type="ECO:0000256" key="6">
    <source>
        <dbReference type="ARBA" id="ARBA00022679"/>
    </source>
</evidence>
<keyword evidence="4" id="KW-1003">Cell membrane</keyword>
<dbReference type="AlphaFoldDB" id="A0A849P7R4"/>
<dbReference type="SUPFAM" id="SSF55874">
    <property type="entry name" value="ATPase domain of HSP90 chaperone/DNA topoisomerase II/histidine kinase"/>
    <property type="match status" value="1"/>
</dbReference>
<keyword evidence="7" id="KW-0547">Nucleotide-binding</keyword>
<keyword evidence="10" id="KW-0472">Membrane</keyword>
<evidence type="ECO:0000313" key="14">
    <source>
        <dbReference type="Proteomes" id="UP000537862"/>
    </source>
</evidence>
<dbReference type="PRINTS" id="PR00344">
    <property type="entry name" value="BCTRLSENSOR"/>
</dbReference>
<evidence type="ECO:0000256" key="9">
    <source>
        <dbReference type="ARBA" id="ARBA00022840"/>
    </source>
</evidence>
<dbReference type="PANTHER" id="PTHR44936:SF10">
    <property type="entry name" value="SENSOR PROTEIN RSTB"/>
    <property type="match status" value="1"/>
</dbReference>
<evidence type="ECO:0000256" key="8">
    <source>
        <dbReference type="ARBA" id="ARBA00022777"/>
    </source>
</evidence>
<dbReference type="InterPro" id="IPR036097">
    <property type="entry name" value="HisK_dim/P_sf"/>
</dbReference>
<dbReference type="EC" id="2.7.13.3" evidence="3"/>
<evidence type="ECO:0000256" key="7">
    <source>
        <dbReference type="ARBA" id="ARBA00022741"/>
    </source>
</evidence>
<dbReference type="InterPro" id="IPR003660">
    <property type="entry name" value="HAMP_dom"/>
</dbReference>
<evidence type="ECO:0000256" key="4">
    <source>
        <dbReference type="ARBA" id="ARBA00022475"/>
    </source>
</evidence>
<dbReference type="Pfam" id="PF00672">
    <property type="entry name" value="HAMP"/>
    <property type="match status" value="1"/>
</dbReference>
<evidence type="ECO:0000256" key="3">
    <source>
        <dbReference type="ARBA" id="ARBA00012438"/>
    </source>
</evidence>
<dbReference type="InterPro" id="IPR003661">
    <property type="entry name" value="HisK_dim/P_dom"/>
</dbReference>
<evidence type="ECO:0000259" key="12">
    <source>
        <dbReference type="PROSITE" id="PS50885"/>
    </source>
</evidence>
<evidence type="ECO:0000256" key="5">
    <source>
        <dbReference type="ARBA" id="ARBA00022553"/>
    </source>
</evidence>
<evidence type="ECO:0000259" key="11">
    <source>
        <dbReference type="PROSITE" id="PS50109"/>
    </source>
</evidence>
<dbReference type="CDD" id="cd00082">
    <property type="entry name" value="HisKA"/>
    <property type="match status" value="1"/>
</dbReference>
<keyword evidence="5" id="KW-0597">Phosphoprotein</keyword>
<keyword evidence="10" id="KW-0812">Transmembrane</keyword>